<sequence length="186" mass="19972">MAQLTHRTATEADIPALVTLMDRSIAGPLAAFLTPDQIAASRRLMGIDSQIIADRTYVIVEHDGVMAGCGGWSGRITEYGGDHTPGREPAPLTPGVDAARIRAMYTAPEFLRRGVGRMILTLCEDAARAAGYDRAELVATMGGEPLYRAAGYREIERFEDDRGGAPVPLVRMGKPLQAANRPPLLA</sequence>
<dbReference type="InterPro" id="IPR016181">
    <property type="entry name" value="Acyl_CoA_acyltransferase"/>
</dbReference>
<evidence type="ECO:0000256" key="2">
    <source>
        <dbReference type="ARBA" id="ARBA00023315"/>
    </source>
</evidence>
<dbReference type="PROSITE" id="PS51186">
    <property type="entry name" value="GNAT"/>
    <property type="match status" value="1"/>
</dbReference>
<proteinExistence type="predicted"/>
<dbReference type="InterPro" id="IPR050832">
    <property type="entry name" value="Bact_Acetyltransf"/>
</dbReference>
<evidence type="ECO:0000313" key="4">
    <source>
        <dbReference type="EMBL" id="MBB5291309.1"/>
    </source>
</evidence>
<dbReference type="RefSeq" id="WP_183252528.1">
    <property type="nucleotide sequence ID" value="NZ_BAAAFF010000004.1"/>
</dbReference>
<evidence type="ECO:0000259" key="3">
    <source>
        <dbReference type="PROSITE" id="PS51186"/>
    </source>
</evidence>
<dbReference type="GO" id="GO:0016747">
    <property type="term" value="F:acyltransferase activity, transferring groups other than amino-acyl groups"/>
    <property type="evidence" value="ECO:0007669"/>
    <property type="project" value="InterPro"/>
</dbReference>
<dbReference type="PANTHER" id="PTHR43877:SF1">
    <property type="entry name" value="ACETYLTRANSFERASE"/>
    <property type="match status" value="1"/>
</dbReference>
<dbReference type="Pfam" id="PF00583">
    <property type="entry name" value="Acetyltransf_1"/>
    <property type="match status" value="1"/>
</dbReference>
<dbReference type="Proteomes" id="UP000566663">
    <property type="component" value="Unassembled WGS sequence"/>
</dbReference>
<dbReference type="EMBL" id="JACHFZ010000001">
    <property type="protein sequence ID" value="MBB5291309.1"/>
    <property type="molecule type" value="Genomic_DNA"/>
</dbReference>
<keyword evidence="1 4" id="KW-0808">Transferase</keyword>
<dbReference type="AlphaFoldDB" id="A0A7W8HX68"/>
<organism evidence="4 5">
    <name type="scientific">Brevundimonas basaltis</name>
    <dbReference type="NCBI Taxonomy" id="472166"/>
    <lineage>
        <taxon>Bacteria</taxon>
        <taxon>Pseudomonadati</taxon>
        <taxon>Pseudomonadota</taxon>
        <taxon>Alphaproteobacteria</taxon>
        <taxon>Caulobacterales</taxon>
        <taxon>Caulobacteraceae</taxon>
        <taxon>Brevundimonas</taxon>
    </lineage>
</organism>
<keyword evidence="2" id="KW-0012">Acyltransferase</keyword>
<gene>
    <name evidence="4" type="ORF">HNQ67_000805</name>
</gene>
<evidence type="ECO:0000256" key="1">
    <source>
        <dbReference type="ARBA" id="ARBA00022679"/>
    </source>
</evidence>
<keyword evidence="5" id="KW-1185">Reference proteome</keyword>
<evidence type="ECO:0000313" key="5">
    <source>
        <dbReference type="Proteomes" id="UP000566663"/>
    </source>
</evidence>
<dbReference type="PANTHER" id="PTHR43877">
    <property type="entry name" value="AMINOALKYLPHOSPHONATE N-ACETYLTRANSFERASE-RELATED-RELATED"/>
    <property type="match status" value="1"/>
</dbReference>
<dbReference type="SUPFAM" id="SSF55729">
    <property type="entry name" value="Acyl-CoA N-acyltransferases (Nat)"/>
    <property type="match status" value="1"/>
</dbReference>
<feature type="domain" description="N-acetyltransferase" evidence="3">
    <location>
        <begin position="4"/>
        <end position="177"/>
    </location>
</feature>
<comment type="caution">
    <text evidence="4">The sequence shown here is derived from an EMBL/GenBank/DDBJ whole genome shotgun (WGS) entry which is preliminary data.</text>
</comment>
<protein>
    <submittedName>
        <fullName evidence="4">GNAT superfamily N-acetyltransferase</fullName>
    </submittedName>
</protein>
<accession>A0A7W8HX68</accession>
<name>A0A7W8HX68_9CAUL</name>
<dbReference type="InterPro" id="IPR000182">
    <property type="entry name" value="GNAT_dom"/>
</dbReference>
<dbReference type="Gene3D" id="3.40.630.30">
    <property type="match status" value="1"/>
</dbReference>
<reference evidence="4 5" key="1">
    <citation type="submission" date="2020-08" db="EMBL/GenBank/DDBJ databases">
        <title>Genomic Encyclopedia of Type Strains, Phase IV (KMG-IV): sequencing the most valuable type-strain genomes for metagenomic binning, comparative biology and taxonomic classification.</title>
        <authorList>
            <person name="Goeker M."/>
        </authorList>
    </citation>
    <scope>NUCLEOTIDE SEQUENCE [LARGE SCALE GENOMIC DNA]</scope>
    <source>
        <strain evidence="4 5">DSM 25335</strain>
    </source>
</reference>
<dbReference type="CDD" id="cd04301">
    <property type="entry name" value="NAT_SF"/>
    <property type="match status" value="1"/>
</dbReference>